<dbReference type="Gene3D" id="2.130.10.10">
    <property type="entry name" value="YVTN repeat-like/Quinoprotein amine dehydrogenase"/>
    <property type="match status" value="1"/>
</dbReference>
<dbReference type="SMART" id="SM00564">
    <property type="entry name" value="PQQ"/>
    <property type="match status" value="2"/>
</dbReference>
<feature type="domain" description="Pyrrolo-quinoline quinone repeat" evidence="3">
    <location>
        <begin position="57"/>
        <end position="157"/>
    </location>
</feature>
<sequence>MTRPPLRVWVWTAAVIALAVVAALLWAGSDAAATESTTAAPAGVPDGTPAGTVSAAWDAPTSTTGPRPAVHAGRVVVAGEHGVRALDVETGDEAWRYTRANAVLCDWTLVGSLVVAVFRTEDRCDEALALAADTGVRAWTRNVDLRSDMTLSSTDGIVLAAAPTGIVTIDPVGDAIRWRQAAPEGCRLDGADVGAAGVVVLQRCRGTDAPQLRLFDGYGGSALWTRDVLDDSAVLADVDRAVTVAGDAGVQLFAGADGAPLGTPALSAGEDPVLVTGVGDTALVLADGELGALDQTSGTVRWQVPATGLPTGPADAKTLATGTTVPVAEGDAVVLRDLGTGVEQSRSRAPELPPDALVTVAGPVVVLQLPDRVVAHR</sequence>
<evidence type="ECO:0000313" key="5">
    <source>
        <dbReference type="Proteomes" id="UP000470246"/>
    </source>
</evidence>
<evidence type="ECO:0000259" key="3">
    <source>
        <dbReference type="Pfam" id="PF13360"/>
    </source>
</evidence>
<dbReference type="Proteomes" id="UP000470246">
    <property type="component" value="Unassembled WGS sequence"/>
</dbReference>
<name>A0A7K3VY30_9ACTN</name>
<dbReference type="RefSeq" id="WP_163480473.1">
    <property type="nucleotide sequence ID" value="NZ_JAAGWF010000007.1"/>
</dbReference>
<feature type="chain" id="PRO_5038495873" evidence="2">
    <location>
        <begin position="33"/>
        <end position="377"/>
    </location>
</feature>
<protein>
    <submittedName>
        <fullName evidence="4">PQQ-binding-like beta-propeller repeat protein</fullName>
    </submittedName>
</protein>
<dbReference type="AlphaFoldDB" id="A0A7K3VY30"/>
<keyword evidence="2" id="KW-0732">Signal</keyword>
<gene>
    <name evidence="4" type="ORF">GCU56_05245</name>
</gene>
<comment type="caution">
    <text evidence="4">The sequence shown here is derived from an EMBL/GenBank/DDBJ whole genome shotgun (WGS) entry which is preliminary data.</text>
</comment>
<accession>A0A7K3VY30</accession>
<organism evidence="4 5">
    <name type="scientific">Geodermatophilus sabuli</name>
    <dbReference type="NCBI Taxonomy" id="1564158"/>
    <lineage>
        <taxon>Bacteria</taxon>
        <taxon>Bacillati</taxon>
        <taxon>Actinomycetota</taxon>
        <taxon>Actinomycetes</taxon>
        <taxon>Geodermatophilales</taxon>
        <taxon>Geodermatophilaceae</taxon>
        <taxon>Geodermatophilus</taxon>
    </lineage>
</organism>
<reference evidence="4 5" key="1">
    <citation type="submission" date="2020-02" db="EMBL/GenBank/DDBJ databases">
        <title>Geodermatophilus sabuli CPCC 205279 I12A-02694.</title>
        <authorList>
            <person name="Jiang Z."/>
        </authorList>
    </citation>
    <scope>NUCLEOTIDE SEQUENCE [LARGE SCALE GENOMIC DNA]</scope>
    <source>
        <strain evidence="4 5">I12A-02694</strain>
    </source>
</reference>
<evidence type="ECO:0000313" key="4">
    <source>
        <dbReference type="EMBL" id="NEK57278.1"/>
    </source>
</evidence>
<feature type="domain" description="Pyrrolo-quinoline quinone repeat" evidence="3">
    <location>
        <begin position="167"/>
        <end position="334"/>
    </location>
</feature>
<dbReference type="SUPFAM" id="SSF50998">
    <property type="entry name" value="Quinoprotein alcohol dehydrogenase-like"/>
    <property type="match status" value="1"/>
</dbReference>
<dbReference type="InterPro" id="IPR002372">
    <property type="entry name" value="PQQ_rpt_dom"/>
</dbReference>
<feature type="signal peptide" evidence="2">
    <location>
        <begin position="1"/>
        <end position="32"/>
    </location>
</feature>
<proteinExistence type="predicted"/>
<dbReference type="EMBL" id="JAAGWF010000007">
    <property type="protein sequence ID" value="NEK57278.1"/>
    <property type="molecule type" value="Genomic_DNA"/>
</dbReference>
<keyword evidence="5" id="KW-1185">Reference proteome</keyword>
<dbReference type="InterPro" id="IPR015943">
    <property type="entry name" value="WD40/YVTN_repeat-like_dom_sf"/>
</dbReference>
<dbReference type="Pfam" id="PF13360">
    <property type="entry name" value="PQQ_2"/>
    <property type="match status" value="2"/>
</dbReference>
<dbReference type="InterPro" id="IPR018391">
    <property type="entry name" value="PQQ_b-propeller_rpt"/>
</dbReference>
<dbReference type="InterPro" id="IPR011047">
    <property type="entry name" value="Quinoprotein_ADH-like_sf"/>
</dbReference>
<evidence type="ECO:0000256" key="1">
    <source>
        <dbReference type="SAM" id="MobiDB-lite"/>
    </source>
</evidence>
<evidence type="ECO:0000256" key="2">
    <source>
        <dbReference type="SAM" id="SignalP"/>
    </source>
</evidence>
<feature type="region of interest" description="Disordered" evidence="1">
    <location>
        <begin position="38"/>
        <end position="68"/>
    </location>
</feature>